<proteinExistence type="predicted"/>
<dbReference type="AlphaFoldDB" id="A0A835Q9R4"/>
<feature type="domain" description="EF hand associated type-2" evidence="2">
    <location>
        <begin position="53"/>
        <end position="93"/>
    </location>
</feature>
<keyword evidence="1" id="KW-1133">Transmembrane helix</keyword>
<feature type="transmembrane region" description="Helical" evidence="1">
    <location>
        <begin position="119"/>
        <end position="136"/>
    </location>
</feature>
<dbReference type="Pfam" id="PF08356">
    <property type="entry name" value="EF_assoc_2"/>
    <property type="match status" value="1"/>
</dbReference>
<keyword evidence="1" id="KW-0472">Membrane</keyword>
<keyword evidence="1" id="KW-0812">Transmembrane</keyword>
<sequence length="141" mass="16359">MGTCWCFTRQIRDGALSDARLNEFQVRCFLVLLFNLLKLWVSKGCAREDARWEKGRLETTWTVLRKFGYDNELKLRDDLLPTTLKRAPDQLIDVAKDKHGDLIVAFGDYTMCGDHNAGIVLWVALIFVFLMVFKSIRLEQD</sequence>
<evidence type="ECO:0000259" key="2">
    <source>
        <dbReference type="Pfam" id="PF08356"/>
    </source>
</evidence>
<comment type="caution">
    <text evidence="3">The sequence shown here is derived from an EMBL/GenBank/DDBJ whole genome shotgun (WGS) entry which is preliminary data.</text>
</comment>
<evidence type="ECO:0000313" key="4">
    <source>
        <dbReference type="Proteomes" id="UP000636800"/>
    </source>
</evidence>
<dbReference type="InterPro" id="IPR013567">
    <property type="entry name" value="EF_hand_assoc_2"/>
</dbReference>
<gene>
    <name evidence="3" type="ORF">HPP92_018410</name>
</gene>
<protein>
    <recommendedName>
        <fullName evidence="2">EF hand associated type-2 domain-containing protein</fullName>
    </recommendedName>
</protein>
<keyword evidence="4" id="KW-1185">Reference proteome</keyword>
<organism evidence="3 4">
    <name type="scientific">Vanilla planifolia</name>
    <name type="common">Vanilla</name>
    <dbReference type="NCBI Taxonomy" id="51239"/>
    <lineage>
        <taxon>Eukaryota</taxon>
        <taxon>Viridiplantae</taxon>
        <taxon>Streptophyta</taxon>
        <taxon>Embryophyta</taxon>
        <taxon>Tracheophyta</taxon>
        <taxon>Spermatophyta</taxon>
        <taxon>Magnoliopsida</taxon>
        <taxon>Liliopsida</taxon>
        <taxon>Asparagales</taxon>
        <taxon>Orchidaceae</taxon>
        <taxon>Vanilloideae</taxon>
        <taxon>Vanilleae</taxon>
        <taxon>Vanilla</taxon>
    </lineage>
</organism>
<dbReference type="Proteomes" id="UP000636800">
    <property type="component" value="Unassembled WGS sequence"/>
</dbReference>
<evidence type="ECO:0000313" key="3">
    <source>
        <dbReference type="EMBL" id="KAG0466830.1"/>
    </source>
</evidence>
<reference evidence="3 4" key="1">
    <citation type="journal article" date="2020" name="Nat. Food">
        <title>A phased Vanilla planifolia genome enables genetic improvement of flavour and production.</title>
        <authorList>
            <person name="Hasing T."/>
            <person name="Tang H."/>
            <person name="Brym M."/>
            <person name="Khazi F."/>
            <person name="Huang T."/>
            <person name="Chambers A.H."/>
        </authorList>
    </citation>
    <scope>NUCLEOTIDE SEQUENCE [LARGE SCALE GENOMIC DNA]</scope>
    <source>
        <tissue evidence="3">Leaf</tissue>
    </source>
</reference>
<accession>A0A835Q9R4</accession>
<dbReference type="EMBL" id="JADCNL010000009">
    <property type="protein sequence ID" value="KAG0466830.1"/>
    <property type="molecule type" value="Genomic_DNA"/>
</dbReference>
<name>A0A835Q9R4_VANPL</name>
<evidence type="ECO:0000256" key="1">
    <source>
        <dbReference type="SAM" id="Phobius"/>
    </source>
</evidence>